<protein>
    <submittedName>
        <fullName evidence="7">DUF423 domain-containing inner membrane protein YgdD</fullName>
    </submittedName>
</protein>
<evidence type="ECO:0000256" key="1">
    <source>
        <dbReference type="ARBA" id="ARBA00004141"/>
    </source>
</evidence>
<dbReference type="PANTHER" id="PTHR43461">
    <property type="entry name" value="TRANSMEMBRANE PROTEIN 256"/>
    <property type="match status" value="1"/>
</dbReference>
<dbReference type="GeneID" id="88224608"/>
<accession>A0AA35Y163</accession>
<evidence type="ECO:0000256" key="2">
    <source>
        <dbReference type="ARBA" id="ARBA00009694"/>
    </source>
</evidence>
<gene>
    <name evidence="7" type="ORF">MCNOR_2173</name>
</gene>
<feature type="transmembrane region" description="Helical" evidence="6">
    <location>
        <begin position="73"/>
        <end position="95"/>
    </location>
</feature>
<dbReference type="EMBL" id="OX458332">
    <property type="protein sequence ID" value="CAI8833367.1"/>
    <property type="molecule type" value="Genomic_DNA"/>
</dbReference>
<organism evidence="7 8">
    <name type="scientific">Methylococcus capsulatus</name>
    <dbReference type="NCBI Taxonomy" id="414"/>
    <lineage>
        <taxon>Bacteria</taxon>
        <taxon>Pseudomonadati</taxon>
        <taxon>Pseudomonadota</taxon>
        <taxon>Gammaproteobacteria</taxon>
        <taxon>Methylococcales</taxon>
        <taxon>Methylococcaceae</taxon>
        <taxon>Methylococcus</taxon>
    </lineage>
</organism>
<reference evidence="7" key="1">
    <citation type="submission" date="2023-03" db="EMBL/GenBank/DDBJ databases">
        <authorList>
            <person name="Pearce D."/>
        </authorList>
    </citation>
    <scope>NUCLEOTIDE SEQUENCE</scope>
    <source>
        <strain evidence="7">Mc</strain>
    </source>
</reference>
<keyword evidence="3 6" id="KW-0812">Transmembrane</keyword>
<name>A0AA35Y163_METCP</name>
<comment type="subcellular location">
    <subcellularLocation>
        <location evidence="1">Membrane</location>
        <topology evidence="1">Multi-pass membrane protein</topology>
    </subcellularLocation>
</comment>
<evidence type="ECO:0000313" key="7">
    <source>
        <dbReference type="EMBL" id="CAI8833367.1"/>
    </source>
</evidence>
<evidence type="ECO:0000256" key="3">
    <source>
        <dbReference type="ARBA" id="ARBA00022692"/>
    </source>
</evidence>
<dbReference type="GO" id="GO:0005886">
    <property type="term" value="C:plasma membrane"/>
    <property type="evidence" value="ECO:0007669"/>
    <property type="project" value="TreeGrafter"/>
</dbReference>
<feature type="transmembrane region" description="Helical" evidence="6">
    <location>
        <begin position="47"/>
        <end position="64"/>
    </location>
</feature>
<evidence type="ECO:0000313" key="8">
    <source>
        <dbReference type="Proteomes" id="UP001158598"/>
    </source>
</evidence>
<dbReference type="RefSeq" id="WP_010961632.1">
    <property type="nucleotide sequence ID" value="NZ_CP079096.1"/>
</dbReference>
<feature type="transmembrane region" description="Helical" evidence="6">
    <location>
        <begin position="101"/>
        <end position="125"/>
    </location>
</feature>
<dbReference type="AlphaFoldDB" id="A0AA35Y163"/>
<sequence>MGKSGTNGWLVMTGIAGFTGVAMGAFGAHGLRNAIAPAMLAVYQTGVQYHFWHALGLGLVTLLMRQAPQCRPLVWAAWLMLGGIVLFSGSLYLLAISGIRWLGLITPVGGMAFLAAWACVAVHGWRRS</sequence>
<evidence type="ECO:0000256" key="6">
    <source>
        <dbReference type="SAM" id="Phobius"/>
    </source>
</evidence>
<evidence type="ECO:0000256" key="5">
    <source>
        <dbReference type="ARBA" id="ARBA00023136"/>
    </source>
</evidence>
<dbReference type="Proteomes" id="UP001158598">
    <property type="component" value="Chromosome"/>
</dbReference>
<keyword evidence="5 6" id="KW-0472">Membrane</keyword>
<dbReference type="Pfam" id="PF04241">
    <property type="entry name" value="DUF423"/>
    <property type="match status" value="1"/>
</dbReference>
<proteinExistence type="inferred from homology"/>
<dbReference type="OMA" id="VEYQFYH"/>
<comment type="similarity">
    <text evidence="2">Belongs to the UPF0382 family.</text>
</comment>
<evidence type="ECO:0000256" key="4">
    <source>
        <dbReference type="ARBA" id="ARBA00022989"/>
    </source>
</evidence>
<dbReference type="InterPro" id="IPR006696">
    <property type="entry name" value="DUF423"/>
</dbReference>
<dbReference type="PANTHER" id="PTHR43461:SF1">
    <property type="entry name" value="TRANSMEMBRANE PROTEIN 256"/>
    <property type="match status" value="1"/>
</dbReference>
<feature type="transmembrane region" description="Helical" evidence="6">
    <location>
        <begin position="7"/>
        <end position="27"/>
    </location>
</feature>
<keyword evidence="4 6" id="KW-1133">Transmembrane helix</keyword>